<protein>
    <submittedName>
        <fullName evidence="2">Uncharacterized protein</fullName>
    </submittedName>
</protein>
<evidence type="ECO:0000256" key="1">
    <source>
        <dbReference type="SAM" id="MobiDB-lite"/>
    </source>
</evidence>
<organism evidence="2 3">
    <name type="scientific">Tilletiopsis washingtonensis</name>
    <dbReference type="NCBI Taxonomy" id="58919"/>
    <lineage>
        <taxon>Eukaryota</taxon>
        <taxon>Fungi</taxon>
        <taxon>Dikarya</taxon>
        <taxon>Basidiomycota</taxon>
        <taxon>Ustilaginomycotina</taxon>
        <taxon>Exobasidiomycetes</taxon>
        <taxon>Entylomatales</taxon>
        <taxon>Entylomatales incertae sedis</taxon>
        <taxon>Tilletiopsis</taxon>
    </lineage>
</organism>
<feature type="compositionally biased region" description="Low complexity" evidence="1">
    <location>
        <begin position="137"/>
        <end position="149"/>
    </location>
</feature>
<sequence length="179" mass="18958">MEQPHSASADGPPRTSLSTAAGASIRCVLPLESPAGQPDAVIVLREDAVLCALPEDVQLQLAAAPRCTPYPEAPSGAEPGKGPKRRKLHGSREDVFAPLAVRAAALIPPESLSLSARLRVQQAAQEHDWQNEERLAEQSSAADAAALPPLLVSETQKRCECTLARARRNSAHADHSDSL</sequence>
<evidence type="ECO:0000313" key="2">
    <source>
        <dbReference type="EMBL" id="PWN99119.1"/>
    </source>
</evidence>
<feature type="region of interest" description="Disordered" evidence="1">
    <location>
        <begin position="67"/>
        <end position="91"/>
    </location>
</feature>
<dbReference type="GeneID" id="37267192"/>
<gene>
    <name evidence="2" type="ORF">FA09DRAFT_242498</name>
</gene>
<evidence type="ECO:0000313" key="3">
    <source>
        <dbReference type="Proteomes" id="UP000245946"/>
    </source>
</evidence>
<feature type="region of interest" description="Disordered" evidence="1">
    <location>
        <begin position="125"/>
        <end position="149"/>
    </location>
</feature>
<dbReference type="AlphaFoldDB" id="A0A316ZC64"/>
<reference evidence="2 3" key="1">
    <citation type="journal article" date="2018" name="Mol. Biol. Evol.">
        <title>Broad Genomic Sampling Reveals a Smut Pathogenic Ancestry of the Fungal Clade Ustilaginomycotina.</title>
        <authorList>
            <person name="Kijpornyongpan T."/>
            <person name="Mondo S.J."/>
            <person name="Barry K."/>
            <person name="Sandor L."/>
            <person name="Lee J."/>
            <person name="Lipzen A."/>
            <person name="Pangilinan J."/>
            <person name="LaButti K."/>
            <person name="Hainaut M."/>
            <person name="Henrissat B."/>
            <person name="Grigoriev I.V."/>
            <person name="Spatafora J.W."/>
            <person name="Aime M.C."/>
        </authorList>
    </citation>
    <scope>NUCLEOTIDE SEQUENCE [LARGE SCALE GENOMIC DNA]</scope>
    <source>
        <strain evidence="2 3">MCA 4186</strain>
    </source>
</reference>
<dbReference type="RefSeq" id="XP_025599398.1">
    <property type="nucleotide sequence ID" value="XM_025739646.1"/>
</dbReference>
<accession>A0A316ZC64</accession>
<proteinExistence type="predicted"/>
<name>A0A316ZC64_9BASI</name>
<feature type="compositionally biased region" description="Basic and acidic residues" evidence="1">
    <location>
        <begin position="125"/>
        <end position="136"/>
    </location>
</feature>
<keyword evidence="3" id="KW-1185">Reference proteome</keyword>
<dbReference type="EMBL" id="KZ819289">
    <property type="protein sequence ID" value="PWN99119.1"/>
    <property type="molecule type" value="Genomic_DNA"/>
</dbReference>
<dbReference type="Proteomes" id="UP000245946">
    <property type="component" value="Unassembled WGS sequence"/>
</dbReference>